<dbReference type="Proteomes" id="UP000828941">
    <property type="component" value="Chromosome 9"/>
</dbReference>
<evidence type="ECO:0000313" key="2">
    <source>
        <dbReference type="Proteomes" id="UP000828941"/>
    </source>
</evidence>
<organism evidence="1 2">
    <name type="scientific">Bauhinia variegata</name>
    <name type="common">Purple orchid tree</name>
    <name type="synonym">Phanera variegata</name>
    <dbReference type="NCBI Taxonomy" id="167791"/>
    <lineage>
        <taxon>Eukaryota</taxon>
        <taxon>Viridiplantae</taxon>
        <taxon>Streptophyta</taxon>
        <taxon>Embryophyta</taxon>
        <taxon>Tracheophyta</taxon>
        <taxon>Spermatophyta</taxon>
        <taxon>Magnoliopsida</taxon>
        <taxon>eudicotyledons</taxon>
        <taxon>Gunneridae</taxon>
        <taxon>Pentapetalae</taxon>
        <taxon>rosids</taxon>
        <taxon>fabids</taxon>
        <taxon>Fabales</taxon>
        <taxon>Fabaceae</taxon>
        <taxon>Cercidoideae</taxon>
        <taxon>Cercideae</taxon>
        <taxon>Bauhiniinae</taxon>
        <taxon>Bauhinia</taxon>
    </lineage>
</organism>
<reference evidence="1 2" key="1">
    <citation type="journal article" date="2022" name="DNA Res.">
        <title>Chromosomal-level genome assembly of the orchid tree Bauhinia variegata (Leguminosae; Cercidoideae) supports the allotetraploid origin hypothesis of Bauhinia.</title>
        <authorList>
            <person name="Zhong Y."/>
            <person name="Chen Y."/>
            <person name="Zheng D."/>
            <person name="Pang J."/>
            <person name="Liu Y."/>
            <person name="Luo S."/>
            <person name="Meng S."/>
            <person name="Qian L."/>
            <person name="Wei D."/>
            <person name="Dai S."/>
            <person name="Zhou R."/>
        </authorList>
    </citation>
    <scope>NUCLEOTIDE SEQUENCE [LARGE SCALE GENOMIC DNA]</scope>
    <source>
        <strain evidence="1">BV-YZ2020</strain>
    </source>
</reference>
<gene>
    <name evidence="1" type="ORF">L6164_022667</name>
</gene>
<name>A0ACB9MH85_BAUVA</name>
<evidence type="ECO:0000313" key="1">
    <source>
        <dbReference type="EMBL" id="KAI4323028.1"/>
    </source>
</evidence>
<protein>
    <submittedName>
        <fullName evidence="1">Uncharacterized protein</fullName>
    </submittedName>
</protein>
<proteinExistence type="predicted"/>
<dbReference type="EMBL" id="CM039434">
    <property type="protein sequence ID" value="KAI4323028.1"/>
    <property type="molecule type" value="Genomic_DNA"/>
</dbReference>
<sequence>MRSSSFLFGHAQTKLIPHAAEYECRQSDFNYFSNLPFFFFPVLEREREGGGRFPAASKALMYICKSINLEVGSKLSDSCYISEVRSHELKNIKANRLLEN</sequence>
<accession>A0ACB9MH85</accession>
<keyword evidence="2" id="KW-1185">Reference proteome</keyword>
<comment type="caution">
    <text evidence="1">The sequence shown here is derived from an EMBL/GenBank/DDBJ whole genome shotgun (WGS) entry which is preliminary data.</text>
</comment>